<evidence type="ECO:0000256" key="2">
    <source>
        <dbReference type="ARBA" id="ARBA00009477"/>
    </source>
</evidence>
<name>A0A375DC68_9BURK</name>
<dbReference type="EMBL" id="OFSP01000042">
    <property type="protein sequence ID" value="SOY75283.1"/>
    <property type="molecule type" value="Genomic_DNA"/>
</dbReference>
<evidence type="ECO:0000256" key="1">
    <source>
        <dbReference type="ARBA" id="ARBA00004377"/>
    </source>
</evidence>
<dbReference type="GeneID" id="29763639"/>
<evidence type="ECO:0000256" key="8">
    <source>
        <dbReference type="ARBA" id="ARBA00023136"/>
    </source>
</evidence>
<dbReference type="PRINTS" id="PR01490">
    <property type="entry name" value="RTXTOXIND"/>
</dbReference>
<evidence type="ECO:0000256" key="4">
    <source>
        <dbReference type="ARBA" id="ARBA00022475"/>
    </source>
</evidence>
<keyword evidence="6 9" id="KW-0812">Transmembrane</keyword>
<accession>A0A375DC68</accession>
<evidence type="ECO:0000256" key="3">
    <source>
        <dbReference type="ARBA" id="ARBA00022448"/>
    </source>
</evidence>
<dbReference type="Gene3D" id="1.10.287.470">
    <property type="entry name" value="Helix hairpin bin"/>
    <property type="match status" value="1"/>
</dbReference>
<proteinExistence type="inferred from homology"/>
<feature type="transmembrane region" description="Helical" evidence="9">
    <location>
        <begin position="63"/>
        <end position="84"/>
    </location>
</feature>
<geneLocation type="plasmid" evidence="16">
    <name>cbm2636p</name>
</geneLocation>
<geneLocation type="plasmid" evidence="18">
    <name>cbm2586_p</name>
</geneLocation>
<dbReference type="InterPro" id="IPR010129">
    <property type="entry name" value="T1SS_HlyD"/>
</dbReference>
<evidence type="ECO:0000313" key="16">
    <source>
        <dbReference type="Proteomes" id="UP000254259"/>
    </source>
</evidence>
<keyword evidence="5 9" id="KW-0997">Cell inner membrane</keyword>
<sequence length="476" mass="52297">MSTPGVSQWAALREPLRRYASVFRAAWHIRRELDAPSRTPHELAFLPAHLELAETPAHPAPRWTMRIIVALTGLVLLIGIFGKLDIVVTAKGKFVPNARVKVIQPAVTGVIREILVRDGQRVAAGQLLVKLDTTQAAADADKAYLSRVDAGLGAARARALLGAQEIKQPPQVVQVDGASEDRMREAQHLANGAWREYQDRIDSAQAELHKREAARDSTRAEVARLQATAPLARQQAMDYKALVADKYVARHDYLDKEQKALDLENELAAQRAHVLELTAGIAEQRAELGALASKFRHDQLDELEKHTQQGAQSRNDETKAQTRQELMSLTAPVAGTVQQLAAHTLGGVATTAQALMEIVPDDTLEVEGQLENKDIGFVDVGQAVAVKVEAFPYSRYGFIEGTVLSVSNDATNDKKLGLTFPVRIRLTTNRIRVENRWIALTPGMAVTADIRTGKRTVAEYFLGPVIEAAQESLRER</sequence>
<geneLocation type="plasmid" evidence="15">
    <name>CBM2636p</name>
</geneLocation>
<dbReference type="Gene3D" id="2.40.30.170">
    <property type="match status" value="1"/>
</dbReference>
<evidence type="ECO:0000256" key="5">
    <source>
        <dbReference type="ARBA" id="ARBA00022519"/>
    </source>
</evidence>
<dbReference type="Proteomes" id="UP000257016">
    <property type="component" value="Unassembled WGS sequence"/>
</dbReference>
<dbReference type="NCBIfam" id="TIGR01843">
    <property type="entry name" value="type_I_hlyD"/>
    <property type="match status" value="1"/>
</dbReference>
<keyword evidence="15" id="KW-0614">Plasmid</keyword>
<dbReference type="InterPro" id="IPR058982">
    <property type="entry name" value="Beta-barrel_AprE"/>
</dbReference>
<feature type="domain" description="AprE-like beta-barrel" evidence="11">
    <location>
        <begin position="364"/>
        <end position="453"/>
    </location>
</feature>
<keyword evidence="7 9" id="KW-1133">Transmembrane helix</keyword>
<keyword evidence="3 9" id="KW-0813">Transport</keyword>
<comment type="subcellular location">
    <subcellularLocation>
        <location evidence="1 9">Cell inner membrane</location>
        <topology evidence="1 9">Single-pass membrane protein</topology>
    </subcellularLocation>
</comment>
<evidence type="ECO:0000313" key="17">
    <source>
        <dbReference type="Proteomes" id="UP000256297"/>
    </source>
</evidence>
<dbReference type="GO" id="GO:0015031">
    <property type="term" value="P:protein transport"/>
    <property type="evidence" value="ECO:0007669"/>
    <property type="project" value="InterPro"/>
</dbReference>
<evidence type="ECO:0000313" key="14">
    <source>
        <dbReference type="EMBL" id="SPC25459.1"/>
    </source>
</evidence>
<keyword evidence="8 9" id="KW-0472">Membrane</keyword>
<dbReference type="EMBL" id="OFSN01000030">
    <property type="protein sequence ID" value="SOY77373.1"/>
    <property type="molecule type" value="Genomic_DNA"/>
</dbReference>
<dbReference type="RefSeq" id="WP_012354589.1">
    <property type="nucleotide sequence ID" value="NZ_CBCRZP010000085.1"/>
</dbReference>
<reference evidence="16 17" key="1">
    <citation type="submission" date="2018-01" db="EMBL/GenBank/DDBJ databases">
        <authorList>
            <person name="Clerissi C."/>
        </authorList>
    </citation>
    <scope>NUCLEOTIDE SEQUENCE [LARGE SCALE GENOMIC DNA]</scope>
    <source>
        <strain evidence="13">Cupriavidus taiwanensis LMG 19430</strain>
        <strain evidence="12">Cupriavidus taiwanensis STM 3521</strain>
        <strain evidence="14">Cupriavidus taiwanensis STM 6021</strain>
        <strain evidence="15">Cupriavidus taiwanensis SWF 66322</strain>
        <plasmid evidence="18">cbm2586_p</plasmid>
        <plasmid evidence="17">cbm2589_p</plasmid>
        <plasmid evidence="19">cbm2594_p</plasmid>
        <plasmid evidence="16">cbm2636p</plasmid>
        <plasmid evidence="15">CBM2636p</plasmid>
    </source>
</reference>
<evidence type="ECO:0000313" key="18">
    <source>
        <dbReference type="Proteomes" id="UP000257016"/>
    </source>
</evidence>
<protein>
    <recommendedName>
        <fullName evidence="9">Membrane fusion protein (MFP) family protein</fullName>
    </recommendedName>
</protein>
<evidence type="ECO:0000259" key="11">
    <source>
        <dbReference type="Pfam" id="PF26002"/>
    </source>
</evidence>
<comment type="similarity">
    <text evidence="2 9">Belongs to the membrane fusion protein (MFP) (TC 8.A.1) family.</text>
</comment>
<keyword evidence="4 9" id="KW-1003">Cell membrane</keyword>
<dbReference type="PANTHER" id="PTHR30386">
    <property type="entry name" value="MEMBRANE FUSION SUBUNIT OF EMRAB-TOLC MULTIDRUG EFFLUX PUMP"/>
    <property type="match status" value="1"/>
</dbReference>
<geneLocation type="plasmid" evidence="17">
    <name>cbm2589_p</name>
</geneLocation>
<geneLocation type="plasmid" evidence="19">
    <name>cbm2594_p</name>
</geneLocation>
<gene>
    <name evidence="13" type="ORF">CBM2586_P110005</name>
    <name evidence="12" type="ORF">CBM2589_P110005</name>
    <name evidence="14" type="ORF">CBM2594_P50005</name>
    <name evidence="15" type="ORF">CBM2636_P20045</name>
</gene>
<dbReference type="InterPro" id="IPR050739">
    <property type="entry name" value="MFP"/>
</dbReference>
<evidence type="ECO:0000313" key="13">
    <source>
        <dbReference type="EMBL" id="SOY77373.1"/>
    </source>
</evidence>
<dbReference type="AlphaFoldDB" id="A0A375DC68"/>
<organism evidence="13 18">
    <name type="scientific">Cupriavidus taiwanensis</name>
    <dbReference type="NCBI Taxonomy" id="164546"/>
    <lineage>
        <taxon>Bacteria</taxon>
        <taxon>Pseudomonadati</taxon>
        <taxon>Pseudomonadota</taxon>
        <taxon>Betaproteobacteria</taxon>
        <taxon>Burkholderiales</taxon>
        <taxon>Burkholderiaceae</taxon>
        <taxon>Cupriavidus</taxon>
    </lineage>
</organism>
<dbReference type="OMA" id="AFPYSRY"/>
<dbReference type="GO" id="GO:0005886">
    <property type="term" value="C:plasma membrane"/>
    <property type="evidence" value="ECO:0007669"/>
    <property type="project" value="UniProtKB-SubCell"/>
</dbReference>
<dbReference type="Gene3D" id="2.40.50.100">
    <property type="match status" value="1"/>
</dbReference>
<dbReference type="Pfam" id="PF26002">
    <property type="entry name" value="Beta-barrel_AprE"/>
    <property type="match status" value="1"/>
</dbReference>
<feature type="domain" description="CyaD-like alpha-helical hairpin" evidence="10">
    <location>
        <begin position="132"/>
        <end position="327"/>
    </location>
</feature>
<evidence type="ECO:0000256" key="7">
    <source>
        <dbReference type="ARBA" id="ARBA00022989"/>
    </source>
</evidence>
<dbReference type="Proteomes" id="UP000256297">
    <property type="component" value="Plasmid CBM2589_p"/>
</dbReference>
<evidence type="ECO:0000313" key="15">
    <source>
        <dbReference type="EMBL" id="SPD69358.1"/>
    </source>
</evidence>
<dbReference type="EMBL" id="OGUU01000040">
    <property type="protein sequence ID" value="SPC25459.1"/>
    <property type="molecule type" value="Genomic_DNA"/>
</dbReference>
<dbReference type="InterPro" id="IPR059040">
    <property type="entry name" value="HH_CyaD-like"/>
</dbReference>
<evidence type="ECO:0000313" key="12">
    <source>
        <dbReference type="EMBL" id="SOY75283.1"/>
    </source>
</evidence>
<evidence type="ECO:0000313" key="19">
    <source>
        <dbReference type="Proteomes" id="UP000257139"/>
    </source>
</evidence>
<evidence type="ECO:0000256" key="6">
    <source>
        <dbReference type="ARBA" id="ARBA00022692"/>
    </source>
</evidence>
<dbReference type="EMBL" id="LT984815">
    <property type="protein sequence ID" value="SPD69358.1"/>
    <property type="molecule type" value="Genomic_DNA"/>
</dbReference>
<dbReference type="Proteomes" id="UP000254259">
    <property type="component" value="Plasmid CBM2636p"/>
</dbReference>
<evidence type="ECO:0000256" key="9">
    <source>
        <dbReference type="RuleBase" id="RU365093"/>
    </source>
</evidence>
<evidence type="ECO:0000259" key="10">
    <source>
        <dbReference type="Pfam" id="PF25988"/>
    </source>
</evidence>
<dbReference type="Proteomes" id="UP000257139">
    <property type="component" value="Plasmid CBM2594_p"/>
</dbReference>
<dbReference type="PANTHER" id="PTHR30386:SF26">
    <property type="entry name" value="TRANSPORT PROTEIN COMB"/>
    <property type="match status" value="1"/>
</dbReference>
<dbReference type="Pfam" id="PF25988">
    <property type="entry name" value="HH_CyaD"/>
    <property type="match status" value="1"/>
</dbReference>